<dbReference type="PANTHER" id="PTHR10424">
    <property type="entry name" value="VIRAL ENVELOPE PROTEIN"/>
    <property type="match status" value="1"/>
</dbReference>
<dbReference type="AlphaFoldDB" id="A0A8C5QIV0"/>
<evidence type="ECO:0000313" key="1">
    <source>
        <dbReference type="Ensembl" id="ENSLLEP00000037903.1"/>
    </source>
</evidence>
<evidence type="ECO:0000313" key="2">
    <source>
        <dbReference type="Proteomes" id="UP000694569"/>
    </source>
</evidence>
<dbReference type="OrthoDB" id="8949317at2759"/>
<dbReference type="Ensembl" id="ENSLLET00000039365.1">
    <property type="protein sequence ID" value="ENSLLEP00000037903.1"/>
    <property type="gene ID" value="ENSLLEG00000024019.1"/>
</dbReference>
<reference evidence="1" key="1">
    <citation type="submission" date="2025-08" db="UniProtKB">
        <authorList>
            <consortium name="Ensembl"/>
        </authorList>
    </citation>
    <scope>IDENTIFICATION</scope>
</reference>
<dbReference type="Pfam" id="PF00429">
    <property type="entry name" value="TLV_coat"/>
    <property type="match status" value="1"/>
</dbReference>
<dbReference type="InterPro" id="IPR018154">
    <property type="entry name" value="TLV/ENV_coat_polyprotein"/>
</dbReference>
<organism evidence="1 2">
    <name type="scientific">Leptobrachium leishanense</name>
    <name type="common">Leishan spiny toad</name>
    <dbReference type="NCBI Taxonomy" id="445787"/>
    <lineage>
        <taxon>Eukaryota</taxon>
        <taxon>Metazoa</taxon>
        <taxon>Chordata</taxon>
        <taxon>Craniata</taxon>
        <taxon>Vertebrata</taxon>
        <taxon>Euteleostomi</taxon>
        <taxon>Amphibia</taxon>
        <taxon>Batrachia</taxon>
        <taxon>Anura</taxon>
        <taxon>Pelobatoidea</taxon>
        <taxon>Megophryidae</taxon>
        <taxon>Leptobrachium</taxon>
    </lineage>
</organism>
<reference evidence="1" key="2">
    <citation type="submission" date="2025-09" db="UniProtKB">
        <authorList>
            <consortium name="Ensembl"/>
        </authorList>
    </citation>
    <scope>IDENTIFICATION</scope>
</reference>
<evidence type="ECO:0008006" key="3">
    <source>
        <dbReference type="Google" id="ProtNLM"/>
    </source>
</evidence>
<sequence length="120" mass="13566">VFGFMLPTMGVARLYLKLNEFSEFIDEAFNHSTHAMKALTEEQRQIRDAVIHNRLALDYLLTKEGGVCGLLNLSHCCFHIDDKSGEITQELQDLEEVSWAWKGSQWSFGPTNDSCGKTPS</sequence>
<protein>
    <recommendedName>
        <fullName evidence="3">ERVV2 protein</fullName>
    </recommendedName>
</protein>
<proteinExistence type="predicted"/>
<accession>A0A8C5QIV0</accession>
<keyword evidence="2" id="KW-1185">Reference proteome</keyword>
<name>A0A8C5QIV0_9ANUR</name>
<dbReference type="Proteomes" id="UP000694569">
    <property type="component" value="Unplaced"/>
</dbReference>
<dbReference type="SUPFAM" id="SSF58069">
    <property type="entry name" value="Virus ectodomain"/>
    <property type="match status" value="1"/>
</dbReference>
<dbReference type="GeneTree" id="ENSGT01010000228651"/>
<dbReference type="Gene3D" id="1.10.287.210">
    <property type="match status" value="1"/>
</dbReference>